<sequence>MSTNRLKLHTDKENEHKIALAKNELRNPAHREIPAGTSVPTKRPLSAKSNINEKRVRVPLGGKNHNQAFPGLQRSKLSLPLTFQTPSLRQPGLTLQGDILSTKPTLTKSNLSLGFFNRVAKPSAPAPRPTNPHKNTLFPLQDLHRPKDLIPRFLSDDLIKAAPKALHPLQTSLNETLSDATAQLHASNVPSQEHFAKNRDPIKKGTFRPEIELLIEALAEDENSIETVPEAENREPLDYVPLGVSPLSKAEAPFLYEEEAPRKLTDMFAPDEQFFSDDEEQCSDAEKELNTAFYRELNGTEGNTALGLTAADLEDLLDF</sequence>
<dbReference type="GeneID" id="30027674"/>
<dbReference type="Proteomes" id="UP000092555">
    <property type="component" value="Unassembled WGS sequence"/>
</dbReference>
<evidence type="ECO:0000256" key="1">
    <source>
        <dbReference type="SAM" id="MobiDB-lite"/>
    </source>
</evidence>
<dbReference type="AlphaFoldDB" id="A0A1A0HAZ3"/>
<protein>
    <recommendedName>
        <fullName evidence="4">Securin</fullName>
    </recommendedName>
</protein>
<feature type="region of interest" description="Disordered" evidence="1">
    <location>
        <begin position="24"/>
        <end position="45"/>
    </location>
</feature>
<accession>A0A1A0HAZ3</accession>
<proteinExistence type="predicted"/>
<comment type="caution">
    <text evidence="2">The sequence shown here is derived from an EMBL/GenBank/DDBJ whole genome shotgun (WGS) entry which is preliminary data.</text>
</comment>
<evidence type="ECO:0000313" key="2">
    <source>
        <dbReference type="EMBL" id="OBA21052.1"/>
    </source>
</evidence>
<gene>
    <name evidence="2" type="ORF">METBIDRAFT_172200</name>
</gene>
<feature type="compositionally biased region" description="Basic and acidic residues" evidence="1">
    <location>
        <begin position="24"/>
        <end position="33"/>
    </location>
</feature>
<organism evidence="2 3">
    <name type="scientific">Metschnikowia bicuspidata var. bicuspidata NRRL YB-4993</name>
    <dbReference type="NCBI Taxonomy" id="869754"/>
    <lineage>
        <taxon>Eukaryota</taxon>
        <taxon>Fungi</taxon>
        <taxon>Dikarya</taxon>
        <taxon>Ascomycota</taxon>
        <taxon>Saccharomycotina</taxon>
        <taxon>Pichiomycetes</taxon>
        <taxon>Metschnikowiaceae</taxon>
        <taxon>Metschnikowia</taxon>
    </lineage>
</organism>
<keyword evidence="3" id="KW-1185">Reference proteome</keyword>
<dbReference type="EMBL" id="LXTC01000003">
    <property type="protein sequence ID" value="OBA21052.1"/>
    <property type="molecule type" value="Genomic_DNA"/>
</dbReference>
<evidence type="ECO:0008006" key="4">
    <source>
        <dbReference type="Google" id="ProtNLM"/>
    </source>
</evidence>
<dbReference type="RefSeq" id="XP_018711562.1">
    <property type="nucleotide sequence ID" value="XM_018854698.1"/>
</dbReference>
<name>A0A1A0HAZ3_9ASCO</name>
<reference evidence="2 3" key="1">
    <citation type="submission" date="2016-05" db="EMBL/GenBank/DDBJ databases">
        <title>Comparative genomics of biotechnologically important yeasts.</title>
        <authorList>
            <consortium name="DOE Joint Genome Institute"/>
            <person name="Riley R."/>
            <person name="Haridas S."/>
            <person name="Wolfe K.H."/>
            <person name="Lopes M.R."/>
            <person name="Hittinger C.T."/>
            <person name="Goker M."/>
            <person name="Salamov A."/>
            <person name="Wisecaver J."/>
            <person name="Long T.M."/>
            <person name="Aerts A.L."/>
            <person name="Barry K."/>
            <person name="Choi C."/>
            <person name="Clum A."/>
            <person name="Coughlan A.Y."/>
            <person name="Deshpande S."/>
            <person name="Douglass A.P."/>
            <person name="Hanson S.J."/>
            <person name="Klenk H.-P."/>
            <person name="LaButti K."/>
            <person name="Lapidus A."/>
            <person name="Lindquist E."/>
            <person name="Lipzen A."/>
            <person name="Meier-kolthoff J.P."/>
            <person name="Ohm R.A."/>
            <person name="Otillar R.P."/>
            <person name="Pangilinan J."/>
            <person name="Peng Y."/>
            <person name="Rokas A."/>
            <person name="Rosa C.A."/>
            <person name="Scheuner C."/>
            <person name="Sibirny A.A."/>
            <person name="Slot J.C."/>
            <person name="Stielow J.B."/>
            <person name="Sun H."/>
            <person name="Kurtzman C.P."/>
            <person name="Blackwell M."/>
            <person name="Grigoriev I.V."/>
            <person name="Jeffries T.W."/>
        </authorList>
    </citation>
    <scope>NUCLEOTIDE SEQUENCE [LARGE SCALE GENOMIC DNA]</scope>
    <source>
        <strain evidence="2 3">NRRL YB-4993</strain>
    </source>
</reference>
<dbReference type="OrthoDB" id="4093331at2759"/>
<evidence type="ECO:0000313" key="3">
    <source>
        <dbReference type="Proteomes" id="UP000092555"/>
    </source>
</evidence>